<dbReference type="SUPFAM" id="SSF46689">
    <property type="entry name" value="Homeodomain-like"/>
    <property type="match status" value="1"/>
</dbReference>
<evidence type="ECO:0000256" key="2">
    <source>
        <dbReference type="ARBA" id="ARBA00023015"/>
    </source>
</evidence>
<keyword evidence="2" id="KW-0805">Transcription regulation</keyword>
<keyword evidence="1" id="KW-0678">Repressor</keyword>
<dbReference type="InterPro" id="IPR036271">
    <property type="entry name" value="Tet_transcr_reg_TetR-rel_C_sf"/>
</dbReference>
<proteinExistence type="predicted"/>
<organism evidence="7 8">
    <name type="scientific">Nocardia colli</name>
    <dbReference type="NCBI Taxonomy" id="2545717"/>
    <lineage>
        <taxon>Bacteria</taxon>
        <taxon>Bacillati</taxon>
        <taxon>Actinomycetota</taxon>
        <taxon>Actinomycetes</taxon>
        <taxon>Mycobacteriales</taxon>
        <taxon>Nocardiaceae</taxon>
        <taxon>Nocardia</taxon>
    </lineage>
</organism>
<dbReference type="Pfam" id="PF00440">
    <property type="entry name" value="TetR_N"/>
    <property type="match status" value="1"/>
</dbReference>
<dbReference type="OrthoDB" id="9779746at2"/>
<dbReference type="Pfam" id="PF17932">
    <property type="entry name" value="TetR_C_24"/>
    <property type="match status" value="1"/>
</dbReference>
<dbReference type="InterPro" id="IPR041490">
    <property type="entry name" value="KstR2_TetR_C"/>
</dbReference>
<evidence type="ECO:0000256" key="1">
    <source>
        <dbReference type="ARBA" id="ARBA00022491"/>
    </source>
</evidence>
<dbReference type="InterPro" id="IPR050109">
    <property type="entry name" value="HTH-type_TetR-like_transc_reg"/>
</dbReference>
<sequence>MTGVDANERQTAYPVKGAAFPGDAAGDDYARRRAEIARRAAELFNDEGYHEASMGRLATRSGLAKPSLYHYFSSKEEILYEIHRQLNVFLVENYEKRLAAGTSAPQLLLGTMTDVMELMRSHRGHMGVFFQFHRELKGDRRDQIEAQRAKYQSLVEASIEACIESGDLEPTNTRLASFALFGMNSWAYQWYDPEGELTPREIAEYLWSIFIRGLGGNAASPDHSRTARL</sequence>
<feature type="domain" description="HTH tetR-type" evidence="6">
    <location>
        <begin position="30"/>
        <end position="90"/>
    </location>
</feature>
<keyword evidence="4" id="KW-0804">Transcription</keyword>
<dbReference type="Gene3D" id="1.10.10.60">
    <property type="entry name" value="Homeodomain-like"/>
    <property type="match status" value="1"/>
</dbReference>
<dbReference type="GO" id="GO:0000976">
    <property type="term" value="F:transcription cis-regulatory region binding"/>
    <property type="evidence" value="ECO:0007669"/>
    <property type="project" value="TreeGrafter"/>
</dbReference>
<dbReference type="PANTHER" id="PTHR30055:SF175">
    <property type="entry name" value="HTH-TYPE TRANSCRIPTIONAL REPRESSOR KSTR2"/>
    <property type="match status" value="1"/>
</dbReference>
<keyword evidence="8" id="KW-1185">Reference proteome</keyword>
<accession>A0A5N0DJR9</accession>
<dbReference type="PRINTS" id="PR00455">
    <property type="entry name" value="HTHTETR"/>
</dbReference>
<dbReference type="GO" id="GO:0003700">
    <property type="term" value="F:DNA-binding transcription factor activity"/>
    <property type="evidence" value="ECO:0007669"/>
    <property type="project" value="TreeGrafter"/>
</dbReference>
<dbReference type="Proteomes" id="UP000323876">
    <property type="component" value="Unassembled WGS sequence"/>
</dbReference>
<comment type="caution">
    <text evidence="7">The sequence shown here is derived from an EMBL/GenBank/DDBJ whole genome shotgun (WGS) entry which is preliminary data.</text>
</comment>
<evidence type="ECO:0000259" key="6">
    <source>
        <dbReference type="PROSITE" id="PS50977"/>
    </source>
</evidence>
<dbReference type="RefSeq" id="WP_150408317.1">
    <property type="nucleotide sequence ID" value="NZ_VXLC01000051.1"/>
</dbReference>
<evidence type="ECO:0000313" key="8">
    <source>
        <dbReference type="Proteomes" id="UP000323876"/>
    </source>
</evidence>
<dbReference type="InterPro" id="IPR023772">
    <property type="entry name" value="DNA-bd_HTH_TetR-type_CS"/>
</dbReference>
<gene>
    <name evidence="7" type="ORF">F3087_44850</name>
</gene>
<feature type="DNA-binding region" description="H-T-H motif" evidence="5">
    <location>
        <begin position="53"/>
        <end position="72"/>
    </location>
</feature>
<name>A0A5N0DJR9_9NOCA</name>
<dbReference type="AlphaFoldDB" id="A0A5N0DJR9"/>
<evidence type="ECO:0000256" key="4">
    <source>
        <dbReference type="ARBA" id="ARBA00023163"/>
    </source>
</evidence>
<evidence type="ECO:0000256" key="5">
    <source>
        <dbReference type="PROSITE-ProRule" id="PRU00335"/>
    </source>
</evidence>
<dbReference type="EMBL" id="VXLC01000051">
    <property type="protein sequence ID" value="KAA8877307.1"/>
    <property type="molecule type" value="Genomic_DNA"/>
</dbReference>
<protein>
    <submittedName>
        <fullName evidence="7">TetR/AcrR family transcriptional regulator</fullName>
    </submittedName>
</protein>
<keyword evidence="3 5" id="KW-0238">DNA-binding</keyword>
<evidence type="ECO:0000313" key="7">
    <source>
        <dbReference type="EMBL" id="KAA8877307.1"/>
    </source>
</evidence>
<dbReference type="PANTHER" id="PTHR30055">
    <property type="entry name" value="HTH-TYPE TRANSCRIPTIONAL REGULATOR RUTR"/>
    <property type="match status" value="1"/>
</dbReference>
<dbReference type="SUPFAM" id="SSF48498">
    <property type="entry name" value="Tetracyclin repressor-like, C-terminal domain"/>
    <property type="match status" value="1"/>
</dbReference>
<dbReference type="InterPro" id="IPR009057">
    <property type="entry name" value="Homeodomain-like_sf"/>
</dbReference>
<dbReference type="PROSITE" id="PS01081">
    <property type="entry name" value="HTH_TETR_1"/>
    <property type="match status" value="1"/>
</dbReference>
<dbReference type="Gene3D" id="1.10.357.10">
    <property type="entry name" value="Tetracycline Repressor, domain 2"/>
    <property type="match status" value="1"/>
</dbReference>
<dbReference type="InterPro" id="IPR001647">
    <property type="entry name" value="HTH_TetR"/>
</dbReference>
<dbReference type="PROSITE" id="PS50977">
    <property type="entry name" value="HTH_TETR_2"/>
    <property type="match status" value="1"/>
</dbReference>
<reference evidence="7 8" key="1">
    <citation type="submission" date="2019-09" db="EMBL/GenBank/DDBJ databases">
        <authorList>
            <person name="Wang X."/>
        </authorList>
    </citation>
    <scope>NUCLEOTIDE SEQUENCE [LARGE SCALE GENOMIC DNA]</scope>
    <source>
        <strain evidence="7 8">CICC 11023</strain>
    </source>
</reference>
<evidence type="ECO:0000256" key="3">
    <source>
        <dbReference type="ARBA" id="ARBA00023125"/>
    </source>
</evidence>